<feature type="binding site" evidence="1">
    <location>
        <position position="360"/>
    </location>
    <ligand>
        <name>a divalent metal cation</name>
        <dbReference type="ChEBI" id="CHEBI:60240"/>
    </ligand>
</feature>
<organism evidence="2 3">
    <name type="scientific">Natronogracilivirga saccharolytica</name>
    <dbReference type="NCBI Taxonomy" id="2812953"/>
    <lineage>
        <taxon>Bacteria</taxon>
        <taxon>Pseudomonadati</taxon>
        <taxon>Balneolota</taxon>
        <taxon>Balneolia</taxon>
        <taxon>Balneolales</taxon>
        <taxon>Cyclonatronaceae</taxon>
        <taxon>Natronogracilivirga</taxon>
    </lineage>
</organism>
<comment type="similarity">
    <text evidence="1">Belongs to the UxaE family.</text>
</comment>
<dbReference type="EMBL" id="JAFIDN010000016">
    <property type="protein sequence ID" value="MBP3193886.1"/>
    <property type="molecule type" value="Genomic_DNA"/>
</dbReference>
<protein>
    <recommendedName>
        <fullName evidence="1">Tagaturonate/fructuronate epimerase</fullName>
        <shortName evidence="1">D-TagA/D-FruA epimerase</shortName>
        <ecNumber evidence="1">5.1.2.7</ecNumber>
    </recommendedName>
</protein>
<dbReference type="EC" id="5.1.2.7" evidence="1"/>
<feature type="binding site" evidence="1">
    <location>
        <position position="171"/>
    </location>
    <ligand>
        <name>a divalent metal cation</name>
        <dbReference type="ChEBI" id="CHEBI:60240"/>
    </ligand>
</feature>
<feature type="binding site" evidence="1">
    <location>
        <position position="327"/>
    </location>
    <ligand>
        <name>a divalent metal cation</name>
        <dbReference type="ChEBI" id="CHEBI:60240"/>
    </ligand>
</feature>
<keyword evidence="3" id="KW-1185">Reference proteome</keyword>
<evidence type="ECO:0000313" key="2">
    <source>
        <dbReference type="EMBL" id="MBP3193886.1"/>
    </source>
</evidence>
<dbReference type="InterPro" id="IPR032586">
    <property type="entry name" value="UxaE"/>
</dbReference>
<dbReference type="RefSeq" id="WP_210513346.1">
    <property type="nucleotide sequence ID" value="NZ_JAFIDN010000016.1"/>
</dbReference>
<dbReference type="GO" id="GO:0046872">
    <property type="term" value="F:metal ion binding"/>
    <property type="evidence" value="ECO:0007669"/>
    <property type="project" value="UniProtKB-UniRule"/>
</dbReference>
<dbReference type="AlphaFoldDB" id="A0A8J7SD61"/>
<comment type="function">
    <text evidence="1">Catalyzes the epimerization of D-tagaturonate (D-TagA) to D-fructuronate (D-FruA).</text>
</comment>
<comment type="caution">
    <text evidence="2">The sequence shown here is derived from an EMBL/GenBank/DDBJ whole genome shotgun (WGS) entry which is preliminary data.</text>
</comment>
<gene>
    <name evidence="1" type="primary">uxaE</name>
    <name evidence="2" type="ORF">NATSA_14510</name>
</gene>
<evidence type="ECO:0000313" key="3">
    <source>
        <dbReference type="Proteomes" id="UP000673975"/>
    </source>
</evidence>
<proteinExistence type="inferred from homology"/>
<dbReference type="Pfam" id="PF16257">
    <property type="entry name" value="UxaE"/>
    <property type="match status" value="1"/>
</dbReference>
<keyword evidence="1" id="KW-0479">Metal-binding</keyword>
<comment type="cofactor">
    <cofactor evidence="1">
        <name>a divalent metal cation</name>
        <dbReference type="ChEBI" id="CHEBI:60240"/>
    </cofactor>
</comment>
<dbReference type="Proteomes" id="UP000673975">
    <property type="component" value="Unassembled WGS sequence"/>
</dbReference>
<keyword evidence="1" id="KW-0413">Isomerase</keyword>
<dbReference type="HAMAP" id="MF_02243">
    <property type="entry name" value="UxaE"/>
    <property type="match status" value="1"/>
</dbReference>
<accession>A0A8J7SD61</accession>
<reference evidence="2" key="1">
    <citation type="submission" date="2021-02" db="EMBL/GenBank/DDBJ databases">
        <title>Natronogracilivirga saccharolytica gen. nov. sp. nov. a new anaerobic, haloalkiliphilic carbohydrate-fermenting bacterium from soda lake and proposing of Cyclonatronumiaceae fam. nov. in the phylum Balneolaeota.</title>
        <authorList>
            <person name="Zhilina T.N."/>
            <person name="Sorokin D.Y."/>
            <person name="Zavarzina D.G."/>
            <person name="Toshchakov S.V."/>
            <person name="Kublanov I.V."/>
        </authorList>
    </citation>
    <scope>NUCLEOTIDE SEQUENCE</scope>
    <source>
        <strain evidence="2">Z-1702</strain>
    </source>
</reference>
<dbReference type="GO" id="GO:0016856">
    <property type="term" value="F:racemase and epimerase activity, acting on hydroxy acids and derivatives"/>
    <property type="evidence" value="ECO:0007669"/>
    <property type="project" value="UniProtKB-UniRule"/>
</dbReference>
<comment type="catalytic activity">
    <reaction evidence="1">
        <text>keto-D-tagaturonate = keto-D-fructuronate</text>
        <dbReference type="Rhea" id="RHEA:51656"/>
        <dbReference type="ChEBI" id="CHEBI:17886"/>
        <dbReference type="ChEBI" id="CHEBI:59881"/>
        <dbReference type="EC" id="5.1.2.7"/>
    </reaction>
</comment>
<name>A0A8J7SD61_9BACT</name>
<evidence type="ECO:0000256" key="1">
    <source>
        <dbReference type="HAMAP-Rule" id="MF_02243"/>
    </source>
</evidence>
<feature type="active site" description="Proton donor" evidence="1">
    <location>
        <position position="285"/>
    </location>
</feature>
<feature type="active site" description="Proton acceptor" evidence="1">
    <location>
        <position position="170"/>
    </location>
</feature>
<sequence length="508" mass="57322">MVDNTSLFSEVFQNRFPDFEIIASSVTEQNNIFFASAIKGSEKKLILAAGESSGIPSGFRGSKVDDEECSYLVCNQNHDNARAVRSLLSYTKPVILGNANSFGFGDRLGNAGPAHLRALADSEPVFKPVLAQQSIRELDRTGRSAREVLDAATWAVLQEGYTAGFGADADHLKTPEDIDRMIGAGFTMFTIDPSDHVNNRSQRMSKPQLLDAFKQLPWYGLNDSPNQFLKRYMGKTFRLANEYELELSEITVLRAAVKYGNVLMHTQEMFRYLSEFYSGNDVEVELSVDETTHPTTPDEHLIITSELQRIGVHLVSLAPRFSGVFEKGIDFRGDLDVFCNEYLLHQAIAEEYGDYKLSIHTGSDKFQVYESIGALGTGRVHIKTSGTSYLEALRVVANSDASLFREIMGLSLQRFETDRKTYHISADAGHLRDPLEYQDDDLPKLLDDDNARQVFHVTFGSVLTHVPQNNPEQGFRKRIMEVLQCNEKVYEKCLYRHFRRHIAPFEKK</sequence>